<dbReference type="Proteomes" id="UP000827976">
    <property type="component" value="Chromosome 16"/>
</dbReference>
<protein>
    <submittedName>
        <fullName evidence="1">Hydroxypyruvate reductase protein</fullName>
        <ecNumber evidence="1">1.1.1.79</ecNumber>
        <ecNumber evidence="1">1.1.1.81</ecNumber>
    </submittedName>
</protein>
<evidence type="ECO:0000313" key="1">
    <source>
        <dbReference type="EMBL" id="KAH7659666.1"/>
    </source>
</evidence>
<dbReference type="EC" id="1.1.1.79" evidence="1"/>
<name>A0ACB7UHC5_DIOAL</name>
<gene>
    <name evidence="1" type="ORF">IHE45_16G045400</name>
</gene>
<comment type="caution">
    <text evidence="1">The sequence shown here is derived from an EMBL/GenBank/DDBJ whole genome shotgun (WGS) entry which is preliminary data.</text>
</comment>
<dbReference type="EMBL" id="CM037026">
    <property type="protein sequence ID" value="KAH7659666.1"/>
    <property type="molecule type" value="Genomic_DNA"/>
</dbReference>
<reference evidence="2" key="1">
    <citation type="journal article" date="2022" name="Nat. Commun.">
        <title>Chromosome evolution and the genetic basis of agronomically important traits in greater yam.</title>
        <authorList>
            <person name="Bredeson J.V."/>
            <person name="Lyons J.B."/>
            <person name="Oniyinde I.O."/>
            <person name="Okereke N.R."/>
            <person name="Kolade O."/>
            <person name="Nnabue I."/>
            <person name="Nwadili C.O."/>
            <person name="Hribova E."/>
            <person name="Parker M."/>
            <person name="Nwogha J."/>
            <person name="Shu S."/>
            <person name="Carlson J."/>
            <person name="Kariba R."/>
            <person name="Muthemba S."/>
            <person name="Knop K."/>
            <person name="Barton G.J."/>
            <person name="Sherwood A.V."/>
            <person name="Lopez-Montes A."/>
            <person name="Asiedu R."/>
            <person name="Jamnadass R."/>
            <person name="Muchugi A."/>
            <person name="Goodstein D."/>
            <person name="Egesi C.N."/>
            <person name="Featherston J."/>
            <person name="Asfaw A."/>
            <person name="Simpson G.G."/>
            <person name="Dolezel J."/>
            <person name="Hendre P.S."/>
            <person name="Van Deynze A."/>
            <person name="Kumar P.L."/>
            <person name="Obidiegwu J.E."/>
            <person name="Bhattacharjee R."/>
            <person name="Rokhsar D.S."/>
        </authorList>
    </citation>
    <scope>NUCLEOTIDE SEQUENCE [LARGE SCALE GENOMIC DNA]</scope>
    <source>
        <strain evidence="2">cv. TDa95/00328</strain>
    </source>
</reference>
<keyword evidence="2" id="KW-1185">Reference proteome</keyword>
<proteinExistence type="predicted"/>
<sequence length="361" mass="39476">MHHHHLPLISNVPLLPSSLILCPPSPNSRSPRRRITLVRASMDGNGELPLVLLVRPLFPAFEDSLRQHFRFLLPWESTLPTHEFLSANARSIRALLCFGPSPVDGSTLSCLPGLQCVVATSAGVDHIDMDECRRRGILVTNAGDVFSDDAADYAVGLLIDVLRRISASDRFVRSGLWPIRGHYPLGFKLGGKRVGIIGLGSIGSRVAKRLEAFGCTILYHSRTTRPSLAYKYFSNVCDLAAESDVLIVTCALTRETHHLINKDVLLALGKDGVVINIGRGALIDEKELVRCLREGVIGGAGLDVFENEPNVPKELFAMDNVVLSHHRAIFTPESFSGLLQLVIDNLKAFFDGRPLLSPISA</sequence>
<organism evidence="1 2">
    <name type="scientific">Dioscorea alata</name>
    <name type="common">Purple yam</name>
    <dbReference type="NCBI Taxonomy" id="55571"/>
    <lineage>
        <taxon>Eukaryota</taxon>
        <taxon>Viridiplantae</taxon>
        <taxon>Streptophyta</taxon>
        <taxon>Embryophyta</taxon>
        <taxon>Tracheophyta</taxon>
        <taxon>Spermatophyta</taxon>
        <taxon>Magnoliopsida</taxon>
        <taxon>Liliopsida</taxon>
        <taxon>Dioscoreales</taxon>
        <taxon>Dioscoreaceae</taxon>
        <taxon>Dioscorea</taxon>
    </lineage>
</organism>
<dbReference type="EC" id="1.1.1.81" evidence="1"/>
<keyword evidence="1" id="KW-0560">Oxidoreductase</keyword>
<accession>A0ACB7UHC5</accession>
<evidence type="ECO:0000313" key="2">
    <source>
        <dbReference type="Proteomes" id="UP000827976"/>
    </source>
</evidence>